<dbReference type="Proteomes" id="UP000241118">
    <property type="component" value="Unassembled WGS sequence"/>
</dbReference>
<reference evidence="4 5" key="1">
    <citation type="submission" date="2018-03" db="EMBL/GenBank/DDBJ databases">
        <title>Genomic Encyclopedia of Type Strains, Phase III (KMG-III): the genomes of soil and plant-associated and newly described type strains.</title>
        <authorList>
            <person name="Whitman W."/>
        </authorList>
    </citation>
    <scope>NUCLEOTIDE SEQUENCE [LARGE SCALE GENOMIC DNA]</scope>
    <source>
        <strain evidence="4 5">CGMCC 4.7097</strain>
    </source>
</reference>
<dbReference type="EMBL" id="PYAX01000010">
    <property type="protein sequence ID" value="PSL53113.1"/>
    <property type="molecule type" value="Genomic_DNA"/>
</dbReference>
<dbReference type="AlphaFoldDB" id="A0A2P8I3S5"/>
<dbReference type="Pfam" id="PF08240">
    <property type="entry name" value="ADH_N"/>
    <property type="match status" value="1"/>
</dbReference>
<comment type="caution">
    <text evidence="4">The sequence shown here is derived from an EMBL/GenBank/DDBJ whole genome shotgun (WGS) entry which is preliminary data.</text>
</comment>
<sequence length="318" mass="32712">MHAIVQHEFGPADNLRYEQAPDPEPGAGQVRIAVSAAGVHLLDTSIRRGEHGGPFPLPELPMTPGREVAGVVTALGDGVEPHWLGKRVVAHLGQASGGYAELAVANAASLHELPDHVSDDAAVAMIGTGRTAVGVLRIAELTADDVVLVTSAAGGLGALFVQQAKAVGARVVGVASTAKLDLVRQLGADVVADYTRPDWDQGIGEVTAVLDGVGGEAGRKALELLGVGGRILLFGWSAGEPTRIETADLYRLGITASVVVGPRMMKGTNLRGLEELSLSALAEGRLTPLTTTFPLSEAAKAHTGLEGRATVGKVVLKP</sequence>
<dbReference type="Pfam" id="PF00107">
    <property type="entry name" value="ADH_zinc_N"/>
    <property type="match status" value="1"/>
</dbReference>
<accession>A0A2P8I3S5</accession>
<keyword evidence="1" id="KW-0521">NADP</keyword>
<dbReference type="PROSITE" id="PS01162">
    <property type="entry name" value="QOR_ZETA_CRYSTAL"/>
    <property type="match status" value="1"/>
</dbReference>
<dbReference type="GO" id="GO:0070402">
    <property type="term" value="F:NADPH binding"/>
    <property type="evidence" value="ECO:0007669"/>
    <property type="project" value="TreeGrafter"/>
</dbReference>
<keyword evidence="5" id="KW-1185">Reference proteome</keyword>
<dbReference type="InterPro" id="IPR011032">
    <property type="entry name" value="GroES-like_sf"/>
</dbReference>
<gene>
    <name evidence="4" type="ORF">B0I31_110206</name>
</gene>
<dbReference type="Gene3D" id="3.40.50.720">
    <property type="entry name" value="NAD(P)-binding Rossmann-like Domain"/>
    <property type="match status" value="1"/>
</dbReference>
<evidence type="ECO:0000313" key="4">
    <source>
        <dbReference type="EMBL" id="PSL53113.1"/>
    </source>
</evidence>
<dbReference type="SUPFAM" id="SSF50129">
    <property type="entry name" value="GroES-like"/>
    <property type="match status" value="1"/>
</dbReference>
<dbReference type="InterPro" id="IPR020843">
    <property type="entry name" value="ER"/>
</dbReference>
<protein>
    <submittedName>
        <fullName evidence="4">NADPH2:quinone reductase</fullName>
    </submittedName>
</protein>
<dbReference type="OrthoDB" id="5195079at2"/>
<dbReference type="InterPro" id="IPR036291">
    <property type="entry name" value="NAD(P)-bd_dom_sf"/>
</dbReference>
<dbReference type="InterPro" id="IPR013149">
    <property type="entry name" value="ADH-like_C"/>
</dbReference>
<dbReference type="GO" id="GO:0008270">
    <property type="term" value="F:zinc ion binding"/>
    <property type="evidence" value="ECO:0007669"/>
    <property type="project" value="InterPro"/>
</dbReference>
<evidence type="ECO:0000256" key="2">
    <source>
        <dbReference type="ARBA" id="ARBA00023002"/>
    </source>
</evidence>
<dbReference type="InterPro" id="IPR013154">
    <property type="entry name" value="ADH-like_N"/>
</dbReference>
<dbReference type="CDD" id="cd08244">
    <property type="entry name" value="MDR_enoyl_red"/>
    <property type="match status" value="1"/>
</dbReference>
<evidence type="ECO:0000256" key="1">
    <source>
        <dbReference type="ARBA" id="ARBA00022857"/>
    </source>
</evidence>
<keyword evidence="2" id="KW-0560">Oxidoreductase</keyword>
<dbReference type="RefSeq" id="WP_106618433.1">
    <property type="nucleotide sequence ID" value="NZ_PYAX01000010.1"/>
</dbReference>
<feature type="domain" description="Enoyl reductase (ER)" evidence="3">
    <location>
        <begin position="10"/>
        <end position="316"/>
    </location>
</feature>
<dbReference type="SMART" id="SM00829">
    <property type="entry name" value="PKS_ER"/>
    <property type="match status" value="1"/>
</dbReference>
<name>A0A2P8I3S5_SACCR</name>
<evidence type="ECO:0000259" key="3">
    <source>
        <dbReference type="SMART" id="SM00829"/>
    </source>
</evidence>
<dbReference type="PANTHER" id="PTHR48106">
    <property type="entry name" value="QUINONE OXIDOREDUCTASE PIG3-RELATED"/>
    <property type="match status" value="1"/>
</dbReference>
<proteinExistence type="predicted"/>
<organism evidence="4 5">
    <name type="scientific">Saccharothrix carnea</name>
    <dbReference type="NCBI Taxonomy" id="1280637"/>
    <lineage>
        <taxon>Bacteria</taxon>
        <taxon>Bacillati</taxon>
        <taxon>Actinomycetota</taxon>
        <taxon>Actinomycetes</taxon>
        <taxon>Pseudonocardiales</taxon>
        <taxon>Pseudonocardiaceae</taxon>
        <taxon>Saccharothrix</taxon>
    </lineage>
</organism>
<dbReference type="GO" id="GO:0016651">
    <property type="term" value="F:oxidoreductase activity, acting on NAD(P)H"/>
    <property type="evidence" value="ECO:0007669"/>
    <property type="project" value="TreeGrafter"/>
</dbReference>
<dbReference type="SUPFAM" id="SSF51735">
    <property type="entry name" value="NAD(P)-binding Rossmann-fold domains"/>
    <property type="match status" value="1"/>
</dbReference>
<evidence type="ECO:0000313" key="5">
    <source>
        <dbReference type="Proteomes" id="UP000241118"/>
    </source>
</evidence>
<dbReference type="Gene3D" id="3.90.180.10">
    <property type="entry name" value="Medium-chain alcohol dehydrogenases, catalytic domain"/>
    <property type="match status" value="1"/>
</dbReference>
<dbReference type="InterPro" id="IPR002364">
    <property type="entry name" value="Quin_OxRdtase/zeta-crystal_CS"/>
</dbReference>